<evidence type="ECO:0000256" key="9">
    <source>
        <dbReference type="ARBA" id="ARBA00023141"/>
    </source>
</evidence>
<gene>
    <name evidence="11" type="primary">aroK</name>
    <name evidence="12" type="ORF">OW763_11715</name>
</gene>
<comment type="caution">
    <text evidence="12">The sequence shown here is derived from an EMBL/GenBank/DDBJ whole genome shotgun (WGS) entry which is preliminary data.</text>
</comment>
<comment type="pathway">
    <text evidence="1 11">Metabolic intermediate biosynthesis; chorismate biosynthesis; chorismate from D-erythrose 4-phosphate and phosphoenolpyruvate: step 5/7.</text>
</comment>
<keyword evidence="11" id="KW-0460">Magnesium</keyword>
<dbReference type="PANTHER" id="PTHR21087:SF16">
    <property type="entry name" value="SHIKIMATE KINASE 1, CHLOROPLASTIC"/>
    <property type="match status" value="1"/>
</dbReference>
<evidence type="ECO:0000256" key="6">
    <source>
        <dbReference type="ARBA" id="ARBA00022741"/>
    </source>
</evidence>
<feature type="binding site" evidence="11">
    <location>
        <position position="81"/>
    </location>
    <ligand>
        <name>substrate</name>
    </ligand>
</feature>
<dbReference type="SUPFAM" id="SSF52540">
    <property type="entry name" value="P-loop containing nucleoside triphosphate hydrolases"/>
    <property type="match status" value="1"/>
</dbReference>
<feature type="binding site" evidence="11">
    <location>
        <position position="118"/>
    </location>
    <ligand>
        <name>ATP</name>
        <dbReference type="ChEBI" id="CHEBI:30616"/>
    </ligand>
</feature>
<dbReference type="InterPro" id="IPR027417">
    <property type="entry name" value="P-loop_NTPase"/>
</dbReference>
<keyword evidence="11" id="KW-0479">Metal-binding</keyword>
<dbReference type="PRINTS" id="PR01100">
    <property type="entry name" value="SHIKIMTKNASE"/>
</dbReference>
<comment type="cofactor">
    <cofactor evidence="11">
        <name>Mg(2+)</name>
        <dbReference type="ChEBI" id="CHEBI:18420"/>
    </cofactor>
    <text evidence="11">Binds 1 Mg(2+) ion per subunit.</text>
</comment>
<evidence type="ECO:0000313" key="13">
    <source>
        <dbReference type="Proteomes" id="UP001078443"/>
    </source>
</evidence>
<keyword evidence="5 11" id="KW-0808">Transferase</keyword>
<dbReference type="PANTHER" id="PTHR21087">
    <property type="entry name" value="SHIKIMATE KINASE"/>
    <property type="match status" value="1"/>
</dbReference>
<keyword evidence="9 11" id="KW-0057">Aromatic amino acid biosynthesis</keyword>
<keyword evidence="4 11" id="KW-0028">Amino-acid biosynthesis</keyword>
<feature type="binding site" evidence="11">
    <location>
        <position position="36"/>
    </location>
    <ligand>
        <name>substrate</name>
    </ligand>
</feature>
<dbReference type="PROSITE" id="PS01128">
    <property type="entry name" value="SHIKIMATE_KINASE"/>
    <property type="match status" value="1"/>
</dbReference>
<proteinExistence type="inferred from homology"/>
<feature type="binding site" evidence="11">
    <location>
        <position position="18"/>
    </location>
    <ligand>
        <name>Mg(2+)</name>
        <dbReference type="ChEBI" id="CHEBI:18420"/>
    </ligand>
</feature>
<keyword evidence="11" id="KW-0963">Cytoplasm</keyword>
<dbReference type="EC" id="2.7.1.71" evidence="3 11"/>
<comment type="subcellular location">
    <subcellularLocation>
        <location evidence="11">Cytoplasm</location>
    </subcellularLocation>
</comment>
<evidence type="ECO:0000256" key="7">
    <source>
        <dbReference type="ARBA" id="ARBA00022777"/>
    </source>
</evidence>
<dbReference type="InterPro" id="IPR000623">
    <property type="entry name" value="Shikimate_kinase/TSH1"/>
</dbReference>
<comment type="catalytic activity">
    <reaction evidence="10 11">
        <text>shikimate + ATP = 3-phosphoshikimate + ADP + H(+)</text>
        <dbReference type="Rhea" id="RHEA:13121"/>
        <dbReference type="ChEBI" id="CHEBI:15378"/>
        <dbReference type="ChEBI" id="CHEBI:30616"/>
        <dbReference type="ChEBI" id="CHEBI:36208"/>
        <dbReference type="ChEBI" id="CHEBI:145989"/>
        <dbReference type="ChEBI" id="CHEBI:456216"/>
        <dbReference type="EC" id="2.7.1.71"/>
    </reaction>
</comment>
<dbReference type="Proteomes" id="UP001078443">
    <property type="component" value="Unassembled WGS sequence"/>
</dbReference>
<accession>A0ABT4D189</accession>
<comment type="function">
    <text evidence="11">Catalyzes the specific phosphorylation of the 3-hydroxyl group of shikimic acid using ATP as a cosubstrate.</text>
</comment>
<dbReference type="EMBL" id="JAPQER010000004">
    <property type="protein sequence ID" value="MCY6485011.1"/>
    <property type="molecule type" value="Genomic_DNA"/>
</dbReference>
<dbReference type="Pfam" id="PF01202">
    <property type="entry name" value="SKI"/>
    <property type="match status" value="1"/>
</dbReference>
<comment type="caution">
    <text evidence="11">Lacks conserved residue(s) required for the propagation of feature annotation.</text>
</comment>
<dbReference type="HAMAP" id="MF_00109">
    <property type="entry name" value="Shikimate_kinase"/>
    <property type="match status" value="1"/>
</dbReference>
<evidence type="ECO:0000256" key="10">
    <source>
        <dbReference type="ARBA" id="ARBA00048567"/>
    </source>
</evidence>
<organism evidence="12 13">
    <name type="scientific">Clostridium aestuarii</name>
    <dbReference type="NCBI Taxonomy" id="338193"/>
    <lineage>
        <taxon>Bacteria</taxon>
        <taxon>Bacillati</taxon>
        <taxon>Bacillota</taxon>
        <taxon>Clostridia</taxon>
        <taxon>Eubacteriales</taxon>
        <taxon>Clostridiaceae</taxon>
        <taxon>Clostridium</taxon>
    </lineage>
</organism>
<evidence type="ECO:0000256" key="5">
    <source>
        <dbReference type="ARBA" id="ARBA00022679"/>
    </source>
</evidence>
<sequence length="167" mass="19185">MKLNKNIVLIGMPGCGKSTIGKELAKEFNMNFCDIDEYIVEKTGESIPEIFKNGEAQFRQIESEAVNEVSKRYPQIIATGGGVVKNSENIKVLQYNGIIIFINRSIQKIFTDVDIFSRPLLISGKEKLYKLYDERYHLYEKYCDYEVINDGSVKDAKEKIISHLKEF</sequence>
<evidence type="ECO:0000313" key="12">
    <source>
        <dbReference type="EMBL" id="MCY6485011.1"/>
    </source>
</evidence>
<evidence type="ECO:0000256" key="11">
    <source>
        <dbReference type="HAMAP-Rule" id="MF_00109"/>
    </source>
</evidence>
<dbReference type="GO" id="GO:0016301">
    <property type="term" value="F:kinase activity"/>
    <property type="evidence" value="ECO:0007669"/>
    <property type="project" value="UniProtKB-KW"/>
</dbReference>
<dbReference type="CDD" id="cd00464">
    <property type="entry name" value="SK"/>
    <property type="match status" value="1"/>
</dbReference>
<keyword evidence="8 11" id="KW-0067">ATP-binding</keyword>
<feature type="binding site" evidence="11">
    <location>
        <position position="135"/>
    </location>
    <ligand>
        <name>substrate</name>
    </ligand>
</feature>
<keyword evidence="13" id="KW-1185">Reference proteome</keyword>
<dbReference type="RefSeq" id="WP_268041327.1">
    <property type="nucleotide sequence ID" value="NZ_JAPQER010000004.1"/>
</dbReference>
<reference evidence="12" key="1">
    <citation type="submission" date="2022-12" db="EMBL/GenBank/DDBJ databases">
        <authorList>
            <person name="Wang J."/>
        </authorList>
    </citation>
    <scope>NUCLEOTIDE SEQUENCE</scope>
    <source>
        <strain evidence="12">HY-45-18</strain>
    </source>
</reference>
<comment type="similarity">
    <text evidence="2 11">Belongs to the shikimate kinase family.</text>
</comment>
<evidence type="ECO:0000256" key="2">
    <source>
        <dbReference type="ARBA" id="ARBA00006997"/>
    </source>
</evidence>
<protein>
    <recommendedName>
        <fullName evidence="3 11">Shikimate kinase</fullName>
        <shortName evidence="11">SK</shortName>
        <ecNumber evidence="3 11">2.7.1.71</ecNumber>
    </recommendedName>
</protein>
<name>A0ABT4D189_9CLOT</name>
<dbReference type="InterPro" id="IPR023000">
    <property type="entry name" value="Shikimate_kinase_CS"/>
</dbReference>
<dbReference type="Gene3D" id="3.40.50.300">
    <property type="entry name" value="P-loop containing nucleotide triphosphate hydrolases"/>
    <property type="match status" value="1"/>
</dbReference>
<comment type="subunit">
    <text evidence="11">Monomer.</text>
</comment>
<evidence type="ECO:0000256" key="1">
    <source>
        <dbReference type="ARBA" id="ARBA00004842"/>
    </source>
</evidence>
<keyword evidence="7 11" id="KW-0418">Kinase</keyword>
<feature type="binding site" evidence="11">
    <location>
        <begin position="14"/>
        <end position="19"/>
    </location>
    <ligand>
        <name>ATP</name>
        <dbReference type="ChEBI" id="CHEBI:30616"/>
    </ligand>
</feature>
<evidence type="ECO:0000256" key="4">
    <source>
        <dbReference type="ARBA" id="ARBA00022605"/>
    </source>
</evidence>
<dbReference type="InterPro" id="IPR031322">
    <property type="entry name" value="Shikimate/glucono_kinase"/>
</dbReference>
<evidence type="ECO:0000256" key="8">
    <source>
        <dbReference type="ARBA" id="ARBA00022840"/>
    </source>
</evidence>
<keyword evidence="6 11" id="KW-0547">Nucleotide-binding</keyword>
<feature type="binding site" evidence="11">
    <location>
        <position position="59"/>
    </location>
    <ligand>
        <name>substrate</name>
    </ligand>
</feature>
<evidence type="ECO:0000256" key="3">
    <source>
        <dbReference type="ARBA" id="ARBA00012154"/>
    </source>
</evidence>